<evidence type="ECO:0000256" key="1">
    <source>
        <dbReference type="SAM" id="MobiDB-lite"/>
    </source>
</evidence>
<protein>
    <submittedName>
        <fullName evidence="2">Uncharacterized protein</fullName>
    </submittedName>
</protein>
<reference evidence="2 3" key="1">
    <citation type="journal article" date="2018" name="Science">
        <title>The opium poppy genome and morphinan production.</title>
        <authorList>
            <person name="Guo L."/>
            <person name="Winzer T."/>
            <person name="Yang X."/>
            <person name="Li Y."/>
            <person name="Ning Z."/>
            <person name="He Z."/>
            <person name="Teodor R."/>
            <person name="Lu Y."/>
            <person name="Bowser T.A."/>
            <person name="Graham I.A."/>
            <person name="Ye K."/>
        </authorList>
    </citation>
    <scope>NUCLEOTIDE SEQUENCE [LARGE SCALE GENOMIC DNA]</scope>
    <source>
        <strain evidence="3">cv. HN1</strain>
        <tissue evidence="2">Leaves</tissue>
    </source>
</reference>
<proteinExistence type="predicted"/>
<accession>A0A4Y7J2S8</accession>
<name>A0A4Y7J2S8_PAPSO</name>
<organism evidence="2 3">
    <name type="scientific">Papaver somniferum</name>
    <name type="common">Opium poppy</name>
    <dbReference type="NCBI Taxonomy" id="3469"/>
    <lineage>
        <taxon>Eukaryota</taxon>
        <taxon>Viridiplantae</taxon>
        <taxon>Streptophyta</taxon>
        <taxon>Embryophyta</taxon>
        <taxon>Tracheophyta</taxon>
        <taxon>Spermatophyta</taxon>
        <taxon>Magnoliopsida</taxon>
        <taxon>Ranunculales</taxon>
        <taxon>Papaveraceae</taxon>
        <taxon>Papaveroideae</taxon>
        <taxon>Papaver</taxon>
    </lineage>
</organism>
<feature type="region of interest" description="Disordered" evidence="1">
    <location>
        <begin position="56"/>
        <end position="117"/>
    </location>
</feature>
<evidence type="ECO:0000313" key="3">
    <source>
        <dbReference type="Proteomes" id="UP000316621"/>
    </source>
</evidence>
<feature type="non-terminal residue" evidence="2">
    <location>
        <position position="1"/>
    </location>
</feature>
<dbReference type="PANTHER" id="PTHR36377">
    <property type="entry name" value="DNA MISMATCH REPAIR PROTEIN"/>
    <property type="match status" value="1"/>
</dbReference>
<dbReference type="PANTHER" id="PTHR36377:SF1">
    <property type="entry name" value="DNA MISMATCH REPAIR PROTEIN"/>
    <property type="match status" value="1"/>
</dbReference>
<keyword evidence="3" id="KW-1185">Reference proteome</keyword>
<dbReference type="EMBL" id="CM010717">
    <property type="protein sequence ID" value="RZC55453.1"/>
    <property type="molecule type" value="Genomic_DNA"/>
</dbReference>
<dbReference type="Proteomes" id="UP000316621">
    <property type="component" value="Chromosome 3"/>
</dbReference>
<sequence length="117" mass="13685">IDEVSRLVFEDCSSGSYNWSFNGDVYDQNWILCVPILLEEVRLEYCSYYTSLERNGEPAVPRARDPPRRNDQKPLLDDQVTALESEKRAYENSPEAQAVKEALNPWRYRQEQAKEKP</sequence>
<dbReference type="Gramene" id="RZC55453">
    <property type="protein sequence ID" value="RZC55453"/>
    <property type="gene ID" value="C5167_014307"/>
</dbReference>
<evidence type="ECO:0000313" key="2">
    <source>
        <dbReference type="EMBL" id="RZC55453.1"/>
    </source>
</evidence>
<dbReference type="AlphaFoldDB" id="A0A4Y7J2S8"/>
<feature type="compositionally biased region" description="Basic and acidic residues" evidence="1">
    <location>
        <begin position="108"/>
        <end position="117"/>
    </location>
</feature>
<feature type="compositionally biased region" description="Basic and acidic residues" evidence="1">
    <location>
        <begin position="62"/>
        <end position="76"/>
    </location>
</feature>
<gene>
    <name evidence="2" type="ORF">C5167_014307</name>
</gene>